<evidence type="ECO:0000313" key="3">
    <source>
        <dbReference type="Proteomes" id="UP000601435"/>
    </source>
</evidence>
<keyword evidence="3" id="KW-1185">Reference proteome</keyword>
<feature type="region of interest" description="Disordered" evidence="1">
    <location>
        <begin position="489"/>
        <end position="512"/>
    </location>
</feature>
<organism evidence="2 3">
    <name type="scientific">Symbiodinium necroappetens</name>
    <dbReference type="NCBI Taxonomy" id="1628268"/>
    <lineage>
        <taxon>Eukaryota</taxon>
        <taxon>Sar</taxon>
        <taxon>Alveolata</taxon>
        <taxon>Dinophyceae</taxon>
        <taxon>Suessiales</taxon>
        <taxon>Symbiodiniaceae</taxon>
        <taxon>Symbiodinium</taxon>
    </lineage>
</organism>
<dbReference type="SUPFAM" id="SSF56349">
    <property type="entry name" value="DNA breaking-rejoining enzymes"/>
    <property type="match status" value="1"/>
</dbReference>
<feature type="compositionally biased region" description="Basic and acidic residues" evidence="1">
    <location>
        <begin position="494"/>
        <end position="505"/>
    </location>
</feature>
<sequence length="1559" mass="170940">MSRRSRGDGHGRRSGDTGAPAIELHDGATMGELQFRSAAGAEYDFLVFEVLGDRFEKLGLAIGEVTAKYEVNSDGMFIDLTYRGTDSSYYQWYIDNKGKPGGLPKEPYHHLCRRGASRCCKNFAMKDVVHVQKWAPISRNSASDLLESWGCARLPPLRVEPRKSATPPGPERRDARPGAVQALPAPKVEDLAEEGHDEEADAEEPRPTVKRRRKALPQGRRQATALDAMLDDSLEDPKEENKNDKVEKKLGHLRAKLLGKKVEARGKEPGSVLAGRAMEAVEKGKPKRSKKDSVARTIQKALVKAGRSRGSKDEASSEDSEGDAEDDEDDLDLGGSGGWEQRRRKLRKVAEEKPGKLLLSGLQSMQEQLGQITGDDSSEALSPIMVRYLMTMVLPAHPVKTIGESKYRELRTLCQVMDALLKGKVDTAGDILMQRFKCQVMSLRDNSEKFGRYLELIPEDMVAATEGGAPTGGGCTKGGATITEQIPFDTEEGEPYRAEKGEESHLSGGGSYRVDPRAYEDVSFAGPEADAEIGERDQESLEGSSFQDGEGRDLGVLAPGKRLFLRHLSAVTGAKMSPDAWEQSPGRRLFLQNLSAVTGAKMIPDAWEQSPEPGVGVPGGGPAVFNSGSQPVPCTEPGVGRVTGERARTFDELKSVMLEGCDLQCDQRFHGLLHEGLPDKRCVLQLGITLLQLLLVSPRDGAFVSGVLALVKNTATPTLRDRDVLPLPIPPLGAVLLLLVAIMNGEYSDWCGAGFASSDFPGNTCQVEAFAHLGELCQYFCRNPLCEKCGLSPEDVLRTKGVDYTGDEILHALPLKVGELLPGLPADGVAGTLQAADVAEGEVAKWLADPMLTLLPEDKRFSYFIQCIRVLLWSGEDQKGAYYAWALPPVWRKFMAFRWPVPGASVGLPNEKEVYVAAAVIPMGWVNAVGLFQHLHRRLGLGVPPGGAGHSAEIEWRRDRPIPSSAVTEDGGWVQFYLDDFDCPEFVDKDVWKRVQGTALGLAEASTAAVERWKADDFRLPVANYEVLMGFDKGYIEGTFPHKMSHEEKFMLGGRKQTRQGKSLKSQMVSEKIQTRYANAVMQVLGFFADMNTIHLTWANFDEAVCSWIETAYAEGEHKTLVSFALAGLQFFLPACVGKLKQSWRLAKVWQRLEPPVRVLPISPLLVGAFAGAAIHMGFLSEGTNELVVVESHCAVFWLRQACGRLTPADKLLFRGERFFRKLFYELIEALDITGLLTVYSLRRGGATWNFLLHGSMEKTLLRGRWSSTSTARIYLQDATATVGHLQLSDWQVSMAKDMARFLQASGLRHKHDSLIEAIGSVLQEFFFGLLAMASTWQDFLAKVETPSPGDAVLTAVTKWFTETLQVPNPELAEGYTEEQVQAKLPQELVVQACIRRVLRAVNAVSQAKRLVQVNEAVAAGNVPNASAQGLAKIFASGKIADVAQLLKEVSLEGLSFGLQAEQLLLNSMQQHVEESKLAGRVPFLFVDLTSKGTLPLWLTPDVIGGKSQLHDDGDWPLQSRAPNSSLQDLGKALMSATASPRFFRTVSQWTGAFLKYAV</sequence>
<feature type="compositionally biased region" description="Acidic residues" evidence="1">
    <location>
        <begin position="316"/>
        <end position="332"/>
    </location>
</feature>
<gene>
    <name evidence="2" type="ORF">SNEC2469_LOCUS26975</name>
</gene>
<dbReference type="EMBL" id="CAJNJA010056008">
    <property type="protein sequence ID" value="CAE7857178.1"/>
    <property type="molecule type" value="Genomic_DNA"/>
</dbReference>
<feature type="compositionally biased region" description="Basic and acidic residues" evidence="1">
    <location>
        <begin position="235"/>
        <end position="250"/>
    </location>
</feature>
<feature type="non-terminal residue" evidence="2">
    <location>
        <position position="1"/>
    </location>
</feature>
<feature type="region of interest" description="Disordered" evidence="1">
    <location>
        <begin position="158"/>
        <end position="347"/>
    </location>
</feature>
<evidence type="ECO:0000256" key="1">
    <source>
        <dbReference type="SAM" id="MobiDB-lite"/>
    </source>
</evidence>
<reference evidence="2" key="1">
    <citation type="submission" date="2021-02" db="EMBL/GenBank/DDBJ databases">
        <authorList>
            <person name="Dougan E. K."/>
            <person name="Rhodes N."/>
            <person name="Thang M."/>
            <person name="Chan C."/>
        </authorList>
    </citation>
    <scope>NUCLEOTIDE SEQUENCE</scope>
</reference>
<feature type="compositionally biased region" description="Basic and acidic residues" evidence="1">
    <location>
        <begin position="1"/>
        <end position="15"/>
    </location>
</feature>
<comment type="caution">
    <text evidence="2">The sequence shown here is derived from an EMBL/GenBank/DDBJ whole genome shotgun (WGS) entry which is preliminary data.</text>
</comment>
<evidence type="ECO:0000313" key="2">
    <source>
        <dbReference type="EMBL" id="CAE7857178.1"/>
    </source>
</evidence>
<proteinExistence type="predicted"/>
<dbReference type="InterPro" id="IPR011010">
    <property type="entry name" value="DNA_brk_join_enz"/>
</dbReference>
<feature type="region of interest" description="Disordered" evidence="1">
    <location>
        <begin position="1"/>
        <end position="23"/>
    </location>
</feature>
<dbReference type="OrthoDB" id="411808at2759"/>
<protein>
    <submittedName>
        <fullName evidence="2">Uncharacterized protein</fullName>
    </submittedName>
</protein>
<dbReference type="GO" id="GO:0003677">
    <property type="term" value="F:DNA binding"/>
    <property type="evidence" value="ECO:0007669"/>
    <property type="project" value="InterPro"/>
</dbReference>
<accession>A0A813AAN1</accession>
<feature type="region of interest" description="Disordered" evidence="1">
    <location>
        <begin position="531"/>
        <end position="553"/>
    </location>
</feature>
<dbReference type="Proteomes" id="UP000601435">
    <property type="component" value="Unassembled WGS sequence"/>
</dbReference>
<name>A0A813AAN1_9DINO</name>